<evidence type="ECO:0000259" key="19">
    <source>
        <dbReference type="SMART" id="SM00474"/>
    </source>
</evidence>
<dbReference type="PRINTS" id="PR00868">
    <property type="entry name" value="DNAPOLI"/>
</dbReference>
<dbReference type="InterPro" id="IPR001098">
    <property type="entry name" value="DNA-dir_DNA_pol_A_palm_dom"/>
</dbReference>
<dbReference type="SMART" id="SM00279">
    <property type="entry name" value="HhH2"/>
    <property type="match status" value="1"/>
</dbReference>
<name>A0ABT3L1H3_9CYAN</name>
<evidence type="ECO:0000256" key="5">
    <source>
        <dbReference type="ARBA" id="ARBA00022695"/>
    </source>
</evidence>
<dbReference type="CDD" id="cd09859">
    <property type="entry name" value="PIN_53EXO"/>
    <property type="match status" value="1"/>
</dbReference>
<keyword evidence="8 16" id="KW-0227">DNA damage</keyword>
<dbReference type="SMART" id="SM00482">
    <property type="entry name" value="POLAc"/>
    <property type="match status" value="1"/>
</dbReference>
<keyword evidence="17" id="KW-0175">Coiled coil</keyword>
<feature type="region of interest" description="Disordered" evidence="18">
    <location>
        <begin position="306"/>
        <end position="337"/>
    </location>
</feature>
<evidence type="ECO:0000259" key="21">
    <source>
        <dbReference type="SMART" id="SM00482"/>
    </source>
</evidence>
<dbReference type="SUPFAM" id="SSF56672">
    <property type="entry name" value="DNA/RNA polymerases"/>
    <property type="match status" value="1"/>
</dbReference>
<keyword evidence="12 16" id="KW-0238">DNA-binding</keyword>
<dbReference type="SMART" id="SM00474">
    <property type="entry name" value="35EXOc"/>
    <property type="match status" value="1"/>
</dbReference>
<dbReference type="EMBL" id="JAIHOM010000012">
    <property type="protein sequence ID" value="MCW6035353.1"/>
    <property type="molecule type" value="Genomic_DNA"/>
</dbReference>
<dbReference type="InterPro" id="IPR002421">
    <property type="entry name" value="5-3_exonuclease"/>
</dbReference>
<keyword evidence="4 16" id="KW-0808">Transferase</keyword>
<dbReference type="InterPro" id="IPR029060">
    <property type="entry name" value="PIN-like_dom_sf"/>
</dbReference>
<protein>
    <recommendedName>
        <fullName evidence="3 15">DNA polymerase I</fullName>
        <ecNumber evidence="2 15">2.7.7.7</ecNumber>
    </recommendedName>
</protein>
<dbReference type="InterPro" id="IPR020046">
    <property type="entry name" value="5-3_exonucl_a-hlix_arch_N"/>
</dbReference>
<evidence type="ECO:0000256" key="9">
    <source>
        <dbReference type="ARBA" id="ARBA00022801"/>
    </source>
</evidence>
<evidence type="ECO:0000256" key="13">
    <source>
        <dbReference type="ARBA" id="ARBA00023204"/>
    </source>
</evidence>
<dbReference type="InterPro" id="IPR043502">
    <property type="entry name" value="DNA/RNA_pol_sf"/>
</dbReference>
<evidence type="ECO:0000256" key="15">
    <source>
        <dbReference type="NCBIfam" id="TIGR00593"/>
    </source>
</evidence>
<evidence type="ECO:0000256" key="3">
    <source>
        <dbReference type="ARBA" id="ARBA00020311"/>
    </source>
</evidence>
<organism evidence="22 23">
    <name type="scientific">Spirulina subsalsa FACHB-351</name>
    <dbReference type="NCBI Taxonomy" id="234711"/>
    <lineage>
        <taxon>Bacteria</taxon>
        <taxon>Bacillati</taxon>
        <taxon>Cyanobacteriota</taxon>
        <taxon>Cyanophyceae</taxon>
        <taxon>Spirulinales</taxon>
        <taxon>Spirulinaceae</taxon>
        <taxon>Spirulina</taxon>
    </lineage>
</organism>
<gene>
    <name evidence="16 22" type="primary">polA</name>
    <name evidence="22" type="ORF">K4A83_03565</name>
</gene>
<feature type="domain" description="5'-3' exonuclease" evidence="20">
    <location>
        <begin position="5"/>
        <end position="277"/>
    </location>
</feature>
<dbReference type="InterPro" id="IPR036279">
    <property type="entry name" value="5-3_exonuclease_C_sf"/>
</dbReference>
<dbReference type="GO" id="GO:0003887">
    <property type="term" value="F:DNA-directed DNA polymerase activity"/>
    <property type="evidence" value="ECO:0007669"/>
    <property type="project" value="UniProtKB-EC"/>
</dbReference>
<dbReference type="Gene3D" id="3.40.50.1010">
    <property type="entry name" value="5'-nuclease"/>
    <property type="match status" value="1"/>
</dbReference>
<sequence length="955" mass="107069">MTVQTRPTLLLIDGHSLAFRAYYAFAKGRDGGLRTSGGIPTNICFGFIKSLLQILTIQKPDRIAIAFDLADPTFRHQLDEGYKADRTPTPEDFIQDLANLKTLLNALNLPTVTASGYEADDILGTLTQQGTAAGYQVKIISGDRDLFQLVDDEKGVSVLYFDRNVIKGSVTGAVEYKTAQVEAKLGVKPSQVVDYKALCGDKSDSIPGVKGIGEKTAVKLLHTYETLENIYQNLGKITGANYKKLKEGKADAEHSQILAQIKLDVPLEITLDQCHLRGFDPQKVKPILEHLELKQFLKQIDHLQHQLGGEVPPPPPEDTSFFSSEETDSQPPRQSVKIQPQTIQTEAQLTQLITQLKQQTDPNCPVAWDTETTSLNPRQAELVGLGCCWGENPQDVAYIPLGHTQGEQLDKALVLEKIGAILADKTYPKVFQNTKFDRLILHHQGIELNGVVFDPMLAHYVLHPEENHNLTDLSIDYLDGITAQSYKELGLTKEQTIADLPIPQAAVYCGLDAYATYQLVPKLQAELAEFPELNRLFREIELPLEPVLADMETRGIRINLPYLKTLSKQLEQELEELEQKAYKDVGETFNLNSPKQLAEILFDKLGLSTKKSRKTKTGYSTDHATLEKLQGDHPLIDHILSHRTLAKLKSTYVDALPELIDPQTQRIHTDFNQAVTSTGRLSSSNPNLQNIPVRSEFSRQIRQAFLPQDGWLLVSADYSQIELRILAHLSQEPVLVEAYQKGEDVHTVTARLLFEKSDVTPDERRLGKTINFGVIYGMGAQRFAREAGVSQKEGKVFIERYRARYPRVFDYLETMKKNAIALGYVETLQKRRRYFNFTSATLQRLYQSNPQEIDLDELRGLSGVDAQLLRAAANAPIQGSSADIIKIAMVKLQPILQQYQAKLLLQVHDELVLEVPPEEWESLEPQIKETMEKAVSLTVPLEVEVRAGGNWMEAK</sequence>
<dbReference type="InterPro" id="IPR002562">
    <property type="entry name" value="3'-5'_exonuclease_dom"/>
</dbReference>
<dbReference type="SUPFAM" id="SSF53098">
    <property type="entry name" value="Ribonuclease H-like"/>
    <property type="match status" value="1"/>
</dbReference>
<keyword evidence="23" id="KW-1185">Reference proteome</keyword>
<accession>A0ABT3L1H3</accession>
<keyword evidence="9 16" id="KW-0378">Hydrolase</keyword>
<evidence type="ECO:0000256" key="6">
    <source>
        <dbReference type="ARBA" id="ARBA00022705"/>
    </source>
</evidence>
<dbReference type="CDD" id="cd09898">
    <property type="entry name" value="H3TH_53EXO"/>
    <property type="match status" value="1"/>
</dbReference>
<dbReference type="SMART" id="SM00475">
    <property type="entry name" value="53EXOc"/>
    <property type="match status" value="1"/>
</dbReference>
<feature type="domain" description="3'-5' exonuclease" evidence="19">
    <location>
        <begin position="340"/>
        <end position="528"/>
    </location>
</feature>
<feature type="compositionally biased region" description="Polar residues" evidence="18">
    <location>
        <begin position="320"/>
        <end position="337"/>
    </location>
</feature>
<comment type="similarity">
    <text evidence="1 16">Belongs to the DNA polymerase type-A family.</text>
</comment>
<evidence type="ECO:0000256" key="11">
    <source>
        <dbReference type="ARBA" id="ARBA00022932"/>
    </source>
</evidence>
<evidence type="ECO:0000256" key="16">
    <source>
        <dbReference type="RuleBase" id="RU004460"/>
    </source>
</evidence>
<dbReference type="NCBIfam" id="NF004397">
    <property type="entry name" value="PRK05755.1"/>
    <property type="match status" value="1"/>
</dbReference>
<evidence type="ECO:0000256" key="7">
    <source>
        <dbReference type="ARBA" id="ARBA00022722"/>
    </source>
</evidence>
<dbReference type="CDD" id="cd06139">
    <property type="entry name" value="DNA_polA_I_Ecoli_like_exo"/>
    <property type="match status" value="1"/>
</dbReference>
<evidence type="ECO:0000256" key="10">
    <source>
        <dbReference type="ARBA" id="ARBA00022839"/>
    </source>
</evidence>
<dbReference type="Proteomes" id="UP001526426">
    <property type="component" value="Unassembled WGS sequence"/>
</dbReference>
<evidence type="ECO:0000256" key="17">
    <source>
        <dbReference type="SAM" id="Coils"/>
    </source>
</evidence>
<evidence type="ECO:0000313" key="23">
    <source>
        <dbReference type="Proteomes" id="UP001526426"/>
    </source>
</evidence>
<comment type="caution">
    <text evidence="22">The sequence shown here is derived from an EMBL/GenBank/DDBJ whole genome shotgun (WGS) entry which is preliminary data.</text>
</comment>
<dbReference type="CDD" id="cd08637">
    <property type="entry name" value="DNA_pol_A_pol_I_C"/>
    <property type="match status" value="1"/>
</dbReference>
<dbReference type="InterPro" id="IPR008918">
    <property type="entry name" value="HhH2"/>
</dbReference>
<evidence type="ECO:0000256" key="12">
    <source>
        <dbReference type="ARBA" id="ARBA00023125"/>
    </source>
</evidence>
<keyword evidence="6 16" id="KW-0235">DNA replication</keyword>
<feature type="coiled-coil region" evidence="17">
    <location>
        <begin position="560"/>
        <end position="587"/>
    </location>
</feature>
<keyword evidence="10 16" id="KW-0269">Exonuclease</keyword>
<evidence type="ECO:0000256" key="18">
    <source>
        <dbReference type="SAM" id="MobiDB-lite"/>
    </source>
</evidence>
<reference evidence="22 23" key="1">
    <citation type="submission" date="2021-08" db="EMBL/GenBank/DDBJ databases">
        <title>Draft genome sequence of Spirulina subsalsa with high tolerance to salinity and hype-accumulation of phycocyanin.</title>
        <authorList>
            <person name="Pei H."/>
            <person name="Jiang L."/>
        </authorList>
    </citation>
    <scope>NUCLEOTIDE SEQUENCE [LARGE SCALE GENOMIC DNA]</scope>
    <source>
        <strain evidence="22 23">FACHB-351</strain>
    </source>
</reference>
<dbReference type="PANTHER" id="PTHR10133">
    <property type="entry name" value="DNA POLYMERASE I"/>
    <property type="match status" value="1"/>
</dbReference>
<dbReference type="SUPFAM" id="SSF47807">
    <property type="entry name" value="5' to 3' exonuclease, C-terminal subdomain"/>
    <property type="match status" value="1"/>
</dbReference>
<dbReference type="Gene3D" id="3.30.70.370">
    <property type="match status" value="1"/>
</dbReference>
<dbReference type="RefSeq" id="WP_265263037.1">
    <property type="nucleotide sequence ID" value="NZ_JAIHOM010000012.1"/>
</dbReference>
<keyword evidence="11 16" id="KW-0239">DNA-directed DNA polymerase</keyword>
<dbReference type="InterPro" id="IPR020045">
    <property type="entry name" value="DNA_polI_H3TH"/>
</dbReference>
<dbReference type="InterPro" id="IPR012337">
    <property type="entry name" value="RNaseH-like_sf"/>
</dbReference>
<evidence type="ECO:0000256" key="4">
    <source>
        <dbReference type="ARBA" id="ARBA00022679"/>
    </source>
</evidence>
<feature type="domain" description="DNA-directed DNA polymerase family A palm" evidence="21">
    <location>
        <begin position="698"/>
        <end position="919"/>
    </location>
</feature>
<dbReference type="EC" id="2.7.7.7" evidence="2 15"/>
<evidence type="ECO:0000256" key="14">
    <source>
        <dbReference type="ARBA" id="ARBA00049244"/>
    </source>
</evidence>
<dbReference type="InterPro" id="IPR018320">
    <property type="entry name" value="DNA_polymerase_1"/>
</dbReference>
<dbReference type="Pfam" id="PF01367">
    <property type="entry name" value="5_3_exonuc"/>
    <property type="match status" value="1"/>
</dbReference>
<dbReference type="InterPro" id="IPR036397">
    <property type="entry name" value="RNaseH_sf"/>
</dbReference>
<dbReference type="SUPFAM" id="SSF88723">
    <property type="entry name" value="PIN domain-like"/>
    <property type="match status" value="1"/>
</dbReference>
<dbReference type="InterPro" id="IPR002298">
    <property type="entry name" value="DNA_polymerase_A"/>
</dbReference>
<keyword evidence="5 16" id="KW-0548">Nucleotidyltransferase</keyword>
<dbReference type="Pfam" id="PF02739">
    <property type="entry name" value="5_3_exonuc_N"/>
    <property type="match status" value="1"/>
</dbReference>
<evidence type="ECO:0000256" key="1">
    <source>
        <dbReference type="ARBA" id="ARBA00007705"/>
    </source>
</evidence>
<dbReference type="NCBIfam" id="TIGR00593">
    <property type="entry name" value="pola"/>
    <property type="match status" value="1"/>
</dbReference>
<dbReference type="Gene3D" id="3.30.420.10">
    <property type="entry name" value="Ribonuclease H-like superfamily/Ribonuclease H"/>
    <property type="match status" value="1"/>
</dbReference>
<comment type="catalytic activity">
    <reaction evidence="14 16">
        <text>DNA(n) + a 2'-deoxyribonucleoside 5'-triphosphate = DNA(n+1) + diphosphate</text>
        <dbReference type="Rhea" id="RHEA:22508"/>
        <dbReference type="Rhea" id="RHEA-COMP:17339"/>
        <dbReference type="Rhea" id="RHEA-COMP:17340"/>
        <dbReference type="ChEBI" id="CHEBI:33019"/>
        <dbReference type="ChEBI" id="CHEBI:61560"/>
        <dbReference type="ChEBI" id="CHEBI:173112"/>
        <dbReference type="EC" id="2.7.7.7"/>
    </reaction>
</comment>
<dbReference type="PANTHER" id="PTHR10133:SF27">
    <property type="entry name" value="DNA POLYMERASE NU"/>
    <property type="match status" value="1"/>
</dbReference>
<evidence type="ECO:0000313" key="22">
    <source>
        <dbReference type="EMBL" id="MCW6035353.1"/>
    </source>
</evidence>
<keyword evidence="7" id="KW-0540">Nuclease</keyword>
<dbReference type="Pfam" id="PF01612">
    <property type="entry name" value="DNA_pol_A_exo1"/>
    <property type="match status" value="1"/>
</dbReference>
<comment type="function">
    <text evidence="16">In addition to polymerase activity, this DNA polymerase exhibits 3'-5' and 5'-3' exonuclease activity.</text>
</comment>
<keyword evidence="13 16" id="KW-0234">DNA repair</keyword>
<evidence type="ECO:0000256" key="2">
    <source>
        <dbReference type="ARBA" id="ARBA00012417"/>
    </source>
</evidence>
<dbReference type="Pfam" id="PF00476">
    <property type="entry name" value="DNA_pol_A"/>
    <property type="match status" value="1"/>
</dbReference>
<proteinExistence type="inferred from homology"/>
<evidence type="ECO:0000256" key="8">
    <source>
        <dbReference type="ARBA" id="ARBA00022763"/>
    </source>
</evidence>
<dbReference type="Gene3D" id="1.20.1060.10">
    <property type="entry name" value="Taq DNA Polymerase, Chain T, domain 4"/>
    <property type="match status" value="1"/>
</dbReference>
<evidence type="ECO:0000259" key="20">
    <source>
        <dbReference type="SMART" id="SM00475"/>
    </source>
</evidence>
<dbReference type="Gene3D" id="1.10.150.20">
    <property type="entry name" value="5' to 3' exonuclease, C-terminal subdomain"/>
    <property type="match status" value="2"/>
</dbReference>